<organism evidence="1 2">
    <name type="scientific">Arctium lappa</name>
    <name type="common">Greater burdock</name>
    <name type="synonym">Lappa major</name>
    <dbReference type="NCBI Taxonomy" id="4217"/>
    <lineage>
        <taxon>Eukaryota</taxon>
        <taxon>Viridiplantae</taxon>
        <taxon>Streptophyta</taxon>
        <taxon>Embryophyta</taxon>
        <taxon>Tracheophyta</taxon>
        <taxon>Spermatophyta</taxon>
        <taxon>Magnoliopsida</taxon>
        <taxon>eudicotyledons</taxon>
        <taxon>Gunneridae</taxon>
        <taxon>Pentapetalae</taxon>
        <taxon>asterids</taxon>
        <taxon>campanulids</taxon>
        <taxon>Asterales</taxon>
        <taxon>Asteraceae</taxon>
        <taxon>Carduoideae</taxon>
        <taxon>Cardueae</taxon>
        <taxon>Arctiinae</taxon>
        <taxon>Arctium</taxon>
    </lineage>
</organism>
<dbReference type="EMBL" id="CM042052">
    <property type="protein sequence ID" value="KAI3719439.1"/>
    <property type="molecule type" value="Genomic_DNA"/>
</dbReference>
<keyword evidence="2" id="KW-1185">Reference proteome</keyword>
<evidence type="ECO:0000313" key="2">
    <source>
        <dbReference type="Proteomes" id="UP001055879"/>
    </source>
</evidence>
<sequence length="78" mass="8764">MIEQNLEIGTILMNTILKYLYMIEPFHLGLCLNFVTTCGIRMDLIVICFCSGGCEFWINIIVLVFLKVGSVVAFGVEV</sequence>
<gene>
    <name evidence="1" type="ORF">L6452_20338</name>
</gene>
<proteinExistence type="predicted"/>
<name>A0ACB9BBY6_ARCLA</name>
<accession>A0ACB9BBY6</accession>
<protein>
    <submittedName>
        <fullName evidence="1">Uncharacterized protein</fullName>
    </submittedName>
</protein>
<reference evidence="1 2" key="2">
    <citation type="journal article" date="2022" name="Mol. Ecol. Resour.">
        <title>The genomes of chicory, endive, great burdock and yacon provide insights into Asteraceae paleo-polyploidization history and plant inulin production.</title>
        <authorList>
            <person name="Fan W."/>
            <person name="Wang S."/>
            <person name="Wang H."/>
            <person name="Wang A."/>
            <person name="Jiang F."/>
            <person name="Liu H."/>
            <person name="Zhao H."/>
            <person name="Xu D."/>
            <person name="Zhang Y."/>
        </authorList>
    </citation>
    <scope>NUCLEOTIDE SEQUENCE [LARGE SCALE GENOMIC DNA]</scope>
    <source>
        <strain evidence="2">cv. Niubang</strain>
    </source>
</reference>
<reference evidence="2" key="1">
    <citation type="journal article" date="2022" name="Mol. Ecol. Resour.">
        <title>The genomes of chicory, endive, great burdock and yacon provide insights into Asteraceae palaeo-polyploidization history and plant inulin production.</title>
        <authorList>
            <person name="Fan W."/>
            <person name="Wang S."/>
            <person name="Wang H."/>
            <person name="Wang A."/>
            <person name="Jiang F."/>
            <person name="Liu H."/>
            <person name="Zhao H."/>
            <person name="Xu D."/>
            <person name="Zhang Y."/>
        </authorList>
    </citation>
    <scope>NUCLEOTIDE SEQUENCE [LARGE SCALE GENOMIC DNA]</scope>
    <source>
        <strain evidence="2">cv. Niubang</strain>
    </source>
</reference>
<comment type="caution">
    <text evidence="1">The sequence shown here is derived from an EMBL/GenBank/DDBJ whole genome shotgun (WGS) entry which is preliminary data.</text>
</comment>
<evidence type="ECO:0000313" key="1">
    <source>
        <dbReference type="EMBL" id="KAI3719439.1"/>
    </source>
</evidence>
<dbReference type="Proteomes" id="UP001055879">
    <property type="component" value="Linkage Group LG06"/>
</dbReference>